<dbReference type="Proteomes" id="UP000503336">
    <property type="component" value="Chromosome"/>
</dbReference>
<dbReference type="RefSeq" id="WP_165099433.1">
    <property type="nucleotide sequence ID" value="NZ_CP049056.1"/>
</dbReference>
<evidence type="ECO:0000313" key="3">
    <source>
        <dbReference type="Proteomes" id="UP000503336"/>
    </source>
</evidence>
<evidence type="ECO:0000256" key="1">
    <source>
        <dbReference type="SAM" id="Phobius"/>
    </source>
</evidence>
<dbReference type="KEGG" id="hdh:G5B40_13185"/>
<keyword evidence="1" id="KW-0812">Transmembrane</keyword>
<feature type="transmembrane region" description="Helical" evidence="1">
    <location>
        <begin position="222"/>
        <end position="239"/>
    </location>
</feature>
<accession>A0A7L5BYY8</accession>
<dbReference type="EMBL" id="CP049056">
    <property type="protein sequence ID" value="QIE56333.1"/>
    <property type="molecule type" value="Genomic_DNA"/>
</dbReference>
<keyword evidence="1" id="KW-0472">Membrane</keyword>
<protein>
    <recommendedName>
        <fullName evidence="4">VPLPA-CTERM sorting domain-containing protein</fullName>
    </recommendedName>
</protein>
<gene>
    <name evidence="2" type="ORF">G5B40_13185</name>
</gene>
<evidence type="ECO:0008006" key="4">
    <source>
        <dbReference type="Google" id="ProtNLM"/>
    </source>
</evidence>
<evidence type="ECO:0000313" key="2">
    <source>
        <dbReference type="EMBL" id="QIE56333.1"/>
    </source>
</evidence>
<organism evidence="2 3">
    <name type="scientific">Pikeienuella piscinae</name>
    <dbReference type="NCBI Taxonomy" id="2748098"/>
    <lineage>
        <taxon>Bacteria</taxon>
        <taxon>Pseudomonadati</taxon>
        <taxon>Pseudomonadota</taxon>
        <taxon>Alphaproteobacteria</taxon>
        <taxon>Rhodobacterales</taxon>
        <taxon>Paracoccaceae</taxon>
        <taxon>Pikeienuella</taxon>
    </lineage>
</organism>
<dbReference type="AlphaFoldDB" id="A0A7L5BYY8"/>
<reference evidence="2 3" key="1">
    <citation type="submission" date="2020-02" db="EMBL/GenBank/DDBJ databases">
        <title>complete genome sequence of Rhodobacteraceae bacterium.</title>
        <authorList>
            <person name="Park J."/>
            <person name="Kim Y.-S."/>
            <person name="Kim K.-H."/>
        </authorList>
    </citation>
    <scope>NUCLEOTIDE SEQUENCE [LARGE SCALE GENOMIC DNA]</scope>
    <source>
        <strain evidence="2 3">RR4-56</strain>
    </source>
</reference>
<name>A0A7L5BYY8_9RHOB</name>
<keyword evidence="1" id="KW-1133">Transmembrane helix</keyword>
<sequence>MLMTPCGGRLWLFVVLGLIMKTGIRAAAFAVGFAMCGALGSASAASIVFFDDFEEDSYGMYANLKNWNVTDGNVDVVGGGRHFDWWKGSGLYVDMAGNLAGTIETKLAFDLVVGATYELSFDYAKYSRSTETLFFGVGDEYSNSLALGANPSDSFSFFTTTFVATGGLSRIVFGTTGPETAGVDKAGPVIDNVMLSLMGPQPDFSLSAPIGDGRSSTSVVPVPPALPLLFSALAGLAFLRRRRGAR</sequence>
<proteinExistence type="predicted"/>
<keyword evidence="3" id="KW-1185">Reference proteome</keyword>